<sequence length="309" mass="35350">MNRQIFKVVISLFVLMAISTGLKAIQINNNQKNELSEYKTIVVNQEEKIKELQNVETIIKDKDNQIDDLIQEQNELNQLIQDLKQSNEVLNRQMSSLTDKVVYLTFDDGPSKETTLDILKILKLYNVRATFFVQGRNVNKNPDVLREINKQGHAIGNHSYSHNYTLIYKDEDSFWKDFNLCQDAVYSVIGESPTLYRFPGGSNTARNFKGNEFVTSLSIMMLDQGVQFFDWNIDSGDAMATYAEVGTIKSNAYTQISKKKDAIVLFHDTDAKKSTVEALPEIIEHYLALGYRFDVLTPSGYTTQFKHVD</sequence>
<feature type="coiled-coil region" evidence="1">
    <location>
        <begin position="28"/>
        <end position="100"/>
    </location>
</feature>
<organism evidence="3 4">
    <name type="scientific">Fusibacter bizertensis</name>
    <dbReference type="NCBI Taxonomy" id="1488331"/>
    <lineage>
        <taxon>Bacteria</taxon>
        <taxon>Bacillati</taxon>
        <taxon>Bacillota</taxon>
        <taxon>Clostridia</taxon>
        <taxon>Eubacteriales</taxon>
        <taxon>Eubacteriales Family XII. Incertae Sedis</taxon>
        <taxon>Fusibacter</taxon>
    </lineage>
</organism>
<feature type="domain" description="NodB homology" evidence="2">
    <location>
        <begin position="100"/>
        <end position="294"/>
    </location>
</feature>
<comment type="caution">
    <text evidence="3">The sequence shown here is derived from an EMBL/GenBank/DDBJ whole genome shotgun (WGS) entry which is preliminary data.</text>
</comment>
<dbReference type="SUPFAM" id="SSF88713">
    <property type="entry name" value="Glycoside hydrolase/deacetylase"/>
    <property type="match status" value="1"/>
</dbReference>
<dbReference type="Gene3D" id="3.20.20.370">
    <property type="entry name" value="Glycoside hydrolase/deacetylase"/>
    <property type="match status" value="1"/>
</dbReference>
<evidence type="ECO:0000313" key="4">
    <source>
        <dbReference type="Proteomes" id="UP001158045"/>
    </source>
</evidence>
<accession>A0ABT6N9R8</accession>
<keyword evidence="4" id="KW-1185">Reference proteome</keyword>
<dbReference type="RefSeq" id="WP_281092957.1">
    <property type="nucleotide sequence ID" value="NZ_JARYZI010000001.1"/>
</dbReference>
<reference evidence="3 4" key="1">
    <citation type="submission" date="2023-04" db="EMBL/GenBank/DDBJ databases">
        <title>Fusibacter bizertensis strain WBS, isolated from littoral bottom sediments of the Arctic seas - biochemical and genomic analysis.</title>
        <authorList>
            <person name="Brioukhanov A.L."/>
        </authorList>
    </citation>
    <scope>NUCLEOTIDE SEQUENCE [LARGE SCALE GENOMIC DNA]</scope>
    <source>
        <strain evidence="3 4">WBS</strain>
    </source>
</reference>
<dbReference type="InterPro" id="IPR050248">
    <property type="entry name" value="Polysacc_deacetylase_ArnD"/>
</dbReference>
<proteinExistence type="predicted"/>
<dbReference type="InterPro" id="IPR011330">
    <property type="entry name" value="Glyco_hydro/deAcase_b/a-brl"/>
</dbReference>
<dbReference type="Proteomes" id="UP001158045">
    <property type="component" value="Unassembled WGS sequence"/>
</dbReference>
<protein>
    <submittedName>
        <fullName evidence="3">Polysaccharide deacetylase family protein</fullName>
    </submittedName>
</protein>
<dbReference type="PANTHER" id="PTHR10587">
    <property type="entry name" value="GLYCOSYL TRANSFERASE-RELATED"/>
    <property type="match status" value="1"/>
</dbReference>
<dbReference type="PANTHER" id="PTHR10587:SF125">
    <property type="entry name" value="POLYSACCHARIDE DEACETYLASE YHEN-RELATED"/>
    <property type="match status" value="1"/>
</dbReference>
<dbReference type="Pfam" id="PF01522">
    <property type="entry name" value="Polysacc_deac_1"/>
    <property type="match status" value="1"/>
</dbReference>
<dbReference type="EMBL" id="JARYZI010000001">
    <property type="protein sequence ID" value="MDH8677159.1"/>
    <property type="molecule type" value="Genomic_DNA"/>
</dbReference>
<name>A0ABT6N9R8_9FIRM</name>
<evidence type="ECO:0000256" key="1">
    <source>
        <dbReference type="SAM" id="Coils"/>
    </source>
</evidence>
<dbReference type="InterPro" id="IPR002509">
    <property type="entry name" value="NODB_dom"/>
</dbReference>
<keyword evidence="1" id="KW-0175">Coiled coil</keyword>
<gene>
    <name evidence="3" type="ORF">QE109_03310</name>
</gene>
<dbReference type="CDD" id="cd10944">
    <property type="entry name" value="CE4_SmPgdA_like"/>
    <property type="match status" value="1"/>
</dbReference>
<evidence type="ECO:0000313" key="3">
    <source>
        <dbReference type="EMBL" id="MDH8677159.1"/>
    </source>
</evidence>
<dbReference type="PROSITE" id="PS51677">
    <property type="entry name" value="NODB"/>
    <property type="match status" value="1"/>
</dbReference>
<evidence type="ECO:0000259" key="2">
    <source>
        <dbReference type="PROSITE" id="PS51677"/>
    </source>
</evidence>